<dbReference type="GO" id="GO:0051607">
    <property type="term" value="P:defense response to virus"/>
    <property type="evidence" value="ECO:0007669"/>
    <property type="project" value="UniProtKB-KW"/>
</dbReference>
<dbReference type="GO" id="GO:0043571">
    <property type="term" value="P:maintenance of CRISPR repeat elements"/>
    <property type="evidence" value="ECO:0007669"/>
    <property type="project" value="InterPro"/>
</dbReference>
<dbReference type="Proteomes" id="UP000461754">
    <property type="component" value="Unassembled WGS sequence"/>
</dbReference>
<dbReference type="Pfam" id="PF09704">
    <property type="entry name" value="Cas_Cas5d"/>
    <property type="match status" value="1"/>
</dbReference>
<protein>
    <submittedName>
        <fullName evidence="2">Type I-E CRISPR-associated protein Cas5/CasD</fullName>
    </submittedName>
</protein>
<dbReference type="InterPro" id="IPR010147">
    <property type="entry name" value="CRISPR-assoc_prot_CasD"/>
</dbReference>
<evidence type="ECO:0000313" key="2">
    <source>
        <dbReference type="EMBL" id="MSS20432.1"/>
    </source>
</evidence>
<dbReference type="RefSeq" id="WP_154576805.1">
    <property type="nucleotide sequence ID" value="NZ_VUMO01000012.1"/>
</dbReference>
<name>A0A7X2NGZ3_9FIRM</name>
<proteinExistence type="predicted"/>
<organism evidence="2 3">
    <name type="scientific">Pseudoramibacter porci</name>
    <dbReference type="NCBI Taxonomy" id="2606631"/>
    <lineage>
        <taxon>Bacteria</taxon>
        <taxon>Bacillati</taxon>
        <taxon>Bacillota</taxon>
        <taxon>Clostridia</taxon>
        <taxon>Eubacteriales</taxon>
        <taxon>Eubacteriaceae</taxon>
        <taxon>Pseudoramibacter</taxon>
    </lineage>
</organism>
<dbReference type="NCBIfam" id="TIGR02593">
    <property type="entry name" value="CRISPR_cas5"/>
    <property type="match status" value="1"/>
</dbReference>
<evidence type="ECO:0000256" key="1">
    <source>
        <dbReference type="ARBA" id="ARBA00023118"/>
    </source>
</evidence>
<keyword evidence="1" id="KW-0051">Antiviral defense</keyword>
<dbReference type="GO" id="GO:0003723">
    <property type="term" value="F:RNA binding"/>
    <property type="evidence" value="ECO:0007669"/>
    <property type="project" value="InterPro"/>
</dbReference>
<comment type="caution">
    <text evidence="2">The sequence shown here is derived from an EMBL/GenBank/DDBJ whole genome shotgun (WGS) entry which is preliminary data.</text>
</comment>
<dbReference type="Gene3D" id="3.30.70.2660">
    <property type="match status" value="1"/>
</dbReference>
<dbReference type="EMBL" id="VUMO01000012">
    <property type="protein sequence ID" value="MSS20432.1"/>
    <property type="molecule type" value="Genomic_DNA"/>
</dbReference>
<evidence type="ECO:0000313" key="3">
    <source>
        <dbReference type="Proteomes" id="UP000461754"/>
    </source>
</evidence>
<accession>A0A7X2NGZ3</accession>
<dbReference type="AlphaFoldDB" id="A0A7X2NGZ3"/>
<dbReference type="InterPro" id="IPR021124">
    <property type="entry name" value="CRISPR-assoc_prot_Cas5"/>
</dbReference>
<dbReference type="InterPro" id="IPR013422">
    <property type="entry name" value="CRISPR-assoc_prot_Cas5_N"/>
</dbReference>
<keyword evidence="3" id="KW-1185">Reference proteome</keyword>
<reference evidence="2 3" key="1">
    <citation type="submission" date="2019-08" db="EMBL/GenBank/DDBJ databases">
        <title>In-depth cultivation of the pig gut microbiome towards novel bacterial diversity and tailored functional studies.</title>
        <authorList>
            <person name="Wylensek D."/>
            <person name="Hitch T.C.A."/>
            <person name="Clavel T."/>
        </authorList>
    </citation>
    <scope>NUCLEOTIDE SEQUENCE [LARGE SCALE GENOMIC DNA]</scope>
    <source>
        <strain evidence="2 3">RF-744-FAT-4</strain>
    </source>
</reference>
<gene>
    <name evidence="2" type="primary">cas5e</name>
    <name evidence="2" type="ORF">FYJ52_08485</name>
</gene>
<sequence>MSTLLLRLAAPLQSWGDDSKFNVRRTYTVPTKSGVIGLLASALGLPRTADHDIQHLNESLTMGVRVDQPGEMIEDFHTAHGDKQSDITRRQYLCDAVFTVGLESKDANLIKQLEEALHHPVYPLFLGRRACPPTLPLSLGIRDTALIPALQNEPWQAADWHQKQLDPNLRLVIETTTPGRRPFHRLKDVPISYSPIRRQYTYRYAAEWDLTQMKGEPIETEHDPFSELR</sequence>
<dbReference type="CDD" id="cd09645">
    <property type="entry name" value="Cas5_I-E"/>
    <property type="match status" value="1"/>
</dbReference>
<dbReference type="NCBIfam" id="TIGR01868">
    <property type="entry name" value="casD_Cas5e"/>
    <property type="match status" value="1"/>
</dbReference>